<feature type="chain" id="PRO_5039713674" description="Lipoprotein" evidence="2">
    <location>
        <begin position="28"/>
        <end position="230"/>
    </location>
</feature>
<name>A0A0D7CTT4_9ACTN</name>
<comment type="caution">
    <text evidence="3">The sequence shown here is derived from an EMBL/GenBank/DDBJ whole genome shotgun (WGS) entry which is preliminary data.</text>
</comment>
<evidence type="ECO:0000313" key="3">
    <source>
        <dbReference type="EMBL" id="KIZ19466.1"/>
    </source>
</evidence>
<feature type="compositionally biased region" description="Low complexity" evidence="1">
    <location>
        <begin position="39"/>
        <end position="51"/>
    </location>
</feature>
<dbReference type="RefSeq" id="WP_044362908.1">
    <property type="nucleotide sequence ID" value="NZ_JRKI01000003.1"/>
</dbReference>
<keyword evidence="4" id="KW-1185">Reference proteome</keyword>
<evidence type="ECO:0000313" key="4">
    <source>
        <dbReference type="Proteomes" id="UP000032458"/>
    </source>
</evidence>
<feature type="signal peptide" evidence="2">
    <location>
        <begin position="1"/>
        <end position="27"/>
    </location>
</feature>
<organism evidence="3 4">
    <name type="scientific">Streptomyces natalensis ATCC 27448</name>
    <dbReference type="NCBI Taxonomy" id="1240678"/>
    <lineage>
        <taxon>Bacteria</taxon>
        <taxon>Bacillati</taxon>
        <taxon>Actinomycetota</taxon>
        <taxon>Actinomycetes</taxon>
        <taxon>Kitasatosporales</taxon>
        <taxon>Streptomycetaceae</taxon>
        <taxon>Streptomyces</taxon>
    </lineage>
</organism>
<dbReference type="EMBL" id="JRKI01000003">
    <property type="protein sequence ID" value="KIZ19466.1"/>
    <property type="molecule type" value="Genomic_DNA"/>
</dbReference>
<sequence>MTAGRSRRYRAAYAALALGLAGSLALTGCKSHSSKKSKTSSSSSSSSSSSYKSKKHRIIGGGTGAGSTTSRRRSMCRPTPGSFKFVQLSEPSHVLVKYRNKSRSSCYLYNAPMVYRGDAPSKSGSYDIAKPLGLYEGAPGFMNSHRIEVRGGATAYASIPTLAASDKGKAQNVMYLGVMMQGRAAMQGVANAVHFGRYDRHPSIGATAKVGDWYLTQFRAESATHTRPSR</sequence>
<feature type="region of interest" description="Disordered" evidence="1">
    <location>
        <begin position="31"/>
        <end position="78"/>
    </location>
</feature>
<proteinExistence type="predicted"/>
<gene>
    <name evidence="3" type="ORF">SNA_02805</name>
</gene>
<accession>A0A0D7CTT4</accession>
<evidence type="ECO:0000256" key="2">
    <source>
        <dbReference type="SAM" id="SignalP"/>
    </source>
</evidence>
<keyword evidence="2" id="KW-0732">Signal</keyword>
<evidence type="ECO:0000256" key="1">
    <source>
        <dbReference type="SAM" id="MobiDB-lite"/>
    </source>
</evidence>
<dbReference type="AlphaFoldDB" id="A0A0D7CTT4"/>
<dbReference type="Proteomes" id="UP000032458">
    <property type="component" value="Unassembled WGS sequence"/>
</dbReference>
<dbReference type="PATRIC" id="fig|1240678.4.peg.594"/>
<reference evidence="3 4" key="1">
    <citation type="submission" date="2014-09" db="EMBL/GenBank/DDBJ databases">
        <title>Draft genome sequence of Streptomyces natalensis ATCC 27448, producer of the antifungal pimaricin.</title>
        <authorList>
            <person name="Mendes M.V."/>
            <person name="Beites T."/>
            <person name="Pires S."/>
            <person name="Santos C.L."/>
            <person name="Moradas-Ferreira P."/>
        </authorList>
    </citation>
    <scope>NUCLEOTIDE SEQUENCE [LARGE SCALE GENOMIC DNA]</scope>
    <source>
        <strain evidence="3 4">ATCC 27448</strain>
    </source>
</reference>
<protein>
    <recommendedName>
        <fullName evidence="5">Lipoprotein</fullName>
    </recommendedName>
</protein>
<dbReference type="PROSITE" id="PS51257">
    <property type="entry name" value="PROKAR_LIPOPROTEIN"/>
    <property type="match status" value="1"/>
</dbReference>
<evidence type="ECO:0008006" key="5">
    <source>
        <dbReference type="Google" id="ProtNLM"/>
    </source>
</evidence>